<dbReference type="Proteomes" id="UP000265520">
    <property type="component" value="Unassembled WGS sequence"/>
</dbReference>
<sequence length="74" mass="8366">MDREMKLVPRPSAICDQCFWLCPGGNCLACLSTMSMVTRTDALRTWRCWSAKVFGYDGLTRLTTAVTRKVVSRC</sequence>
<proteinExistence type="predicted"/>
<reference evidence="1 2" key="1">
    <citation type="journal article" date="2018" name="Front. Plant Sci.">
        <title>Red Clover (Trifolium pratense) and Zigzag Clover (T. medium) - A Picture of Genomic Similarities and Differences.</title>
        <authorList>
            <person name="Dluhosova J."/>
            <person name="Istvanek J."/>
            <person name="Nedelnik J."/>
            <person name="Repkova J."/>
        </authorList>
    </citation>
    <scope>NUCLEOTIDE SEQUENCE [LARGE SCALE GENOMIC DNA]</scope>
    <source>
        <strain evidence="2">cv. 10/8</strain>
        <tissue evidence="1">Leaf</tissue>
    </source>
</reference>
<organism evidence="1 2">
    <name type="scientific">Trifolium medium</name>
    <dbReference type="NCBI Taxonomy" id="97028"/>
    <lineage>
        <taxon>Eukaryota</taxon>
        <taxon>Viridiplantae</taxon>
        <taxon>Streptophyta</taxon>
        <taxon>Embryophyta</taxon>
        <taxon>Tracheophyta</taxon>
        <taxon>Spermatophyta</taxon>
        <taxon>Magnoliopsida</taxon>
        <taxon>eudicotyledons</taxon>
        <taxon>Gunneridae</taxon>
        <taxon>Pentapetalae</taxon>
        <taxon>rosids</taxon>
        <taxon>fabids</taxon>
        <taxon>Fabales</taxon>
        <taxon>Fabaceae</taxon>
        <taxon>Papilionoideae</taxon>
        <taxon>50 kb inversion clade</taxon>
        <taxon>NPAAA clade</taxon>
        <taxon>Hologalegina</taxon>
        <taxon>IRL clade</taxon>
        <taxon>Trifolieae</taxon>
        <taxon>Trifolium</taxon>
    </lineage>
</organism>
<dbReference type="AlphaFoldDB" id="A0A392S0R1"/>
<keyword evidence="2" id="KW-1185">Reference proteome</keyword>
<accession>A0A392S0R1</accession>
<evidence type="ECO:0000313" key="2">
    <source>
        <dbReference type="Proteomes" id="UP000265520"/>
    </source>
</evidence>
<evidence type="ECO:0000313" key="1">
    <source>
        <dbReference type="EMBL" id="MCI41590.1"/>
    </source>
</evidence>
<protein>
    <submittedName>
        <fullName evidence="1">Uncharacterized protein</fullName>
    </submittedName>
</protein>
<name>A0A392S0R1_9FABA</name>
<comment type="caution">
    <text evidence="1">The sequence shown here is derived from an EMBL/GenBank/DDBJ whole genome shotgun (WGS) entry which is preliminary data.</text>
</comment>
<dbReference type="EMBL" id="LXQA010294070">
    <property type="protein sequence ID" value="MCI41590.1"/>
    <property type="molecule type" value="Genomic_DNA"/>
</dbReference>